<protein>
    <recommendedName>
        <fullName evidence="3">F-box domain-containing protein</fullName>
    </recommendedName>
</protein>
<sequence>MTKSEEMAFPALTRALNMIEIFEAILLYLDIADLLRIQGVSKFFKNTIAESSSIQQKLFFKPVPESSKCPPELNPLMAELFPALFTLNKPPCPTSLAYLRPSCGLDWLSDASRCEKMLYPDASWRRMFPVQPPAKLETITINRYDSCVRSACETLPTRIGSKHQHLQEPGIKMGLLFDLLVRMDMMHPHTAFFVHWQMFSLENGTDVWNEEYDEEDGEWGLLGYWRVTDYYPLFSPDNDLELTNSITLYLTHDSLCGGGFKPWPFKLDSPFHTAIENDPKSMLEYTNDPGTYAIRWKDFGKVVGRADTG</sequence>
<organism evidence="1 2">
    <name type="scientific">Bionectria ochroleuca</name>
    <name type="common">Gliocladium roseum</name>
    <dbReference type="NCBI Taxonomy" id="29856"/>
    <lineage>
        <taxon>Eukaryota</taxon>
        <taxon>Fungi</taxon>
        <taxon>Dikarya</taxon>
        <taxon>Ascomycota</taxon>
        <taxon>Pezizomycotina</taxon>
        <taxon>Sordariomycetes</taxon>
        <taxon>Hypocreomycetidae</taxon>
        <taxon>Hypocreales</taxon>
        <taxon>Bionectriaceae</taxon>
        <taxon>Clonostachys</taxon>
    </lineage>
</organism>
<keyword evidence="2" id="KW-1185">Reference proteome</keyword>
<proteinExistence type="predicted"/>
<dbReference type="SUPFAM" id="SSF81383">
    <property type="entry name" value="F-box domain"/>
    <property type="match status" value="1"/>
</dbReference>
<name>A0ABY6TPG2_BIOOC</name>
<dbReference type="CDD" id="cd09917">
    <property type="entry name" value="F-box_SF"/>
    <property type="match status" value="1"/>
</dbReference>
<dbReference type="EMBL" id="CABFNS010000149">
    <property type="protein sequence ID" value="VUC20485.1"/>
    <property type="molecule type" value="Genomic_DNA"/>
</dbReference>
<comment type="caution">
    <text evidence="1">The sequence shown here is derived from an EMBL/GenBank/DDBJ whole genome shotgun (WGS) entry which is preliminary data.</text>
</comment>
<evidence type="ECO:0000313" key="1">
    <source>
        <dbReference type="EMBL" id="VUC20485.1"/>
    </source>
</evidence>
<reference evidence="1 2" key="1">
    <citation type="submission" date="2019-06" db="EMBL/GenBank/DDBJ databases">
        <authorList>
            <person name="Broberg M."/>
        </authorList>
    </citation>
    <scope>NUCLEOTIDE SEQUENCE [LARGE SCALE GENOMIC DNA]</scope>
</reference>
<accession>A0ABY6TPG2</accession>
<gene>
    <name evidence="1" type="ORF">CLO192961_LOCUS22801</name>
</gene>
<evidence type="ECO:0000313" key="2">
    <source>
        <dbReference type="Proteomes" id="UP000766486"/>
    </source>
</evidence>
<dbReference type="InterPro" id="IPR036047">
    <property type="entry name" value="F-box-like_dom_sf"/>
</dbReference>
<dbReference type="Proteomes" id="UP000766486">
    <property type="component" value="Unassembled WGS sequence"/>
</dbReference>
<evidence type="ECO:0008006" key="3">
    <source>
        <dbReference type="Google" id="ProtNLM"/>
    </source>
</evidence>